<reference evidence="1 2" key="1">
    <citation type="journal article" date="2019" name="Commun. Biol.">
        <title>The bagworm genome reveals a unique fibroin gene that provides high tensile strength.</title>
        <authorList>
            <person name="Kono N."/>
            <person name="Nakamura H."/>
            <person name="Ohtoshi R."/>
            <person name="Tomita M."/>
            <person name="Numata K."/>
            <person name="Arakawa K."/>
        </authorList>
    </citation>
    <scope>NUCLEOTIDE SEQUENCE [LARGE SCALE GENOMIC DNA]</scope>
</reference>
<proteinExistence type="predicted"/>
<evidence type="ECO:0000313" key="2">
    <source>
        <dbReference type="Proteomes" id="UP000299102"/>
    </source>
</evidence>
<keyword evidence="2" id="KW-1185">Reference proteome</keyword>
<gene>
    <name evidence="1" type="ORF">EVAR_79088_1</name>
</gene>
<accession>A0A4C1X1V4</accession>
<sequence length="116" mass="12337">MIGTTENGPKSPTDPVPLTVLAVMATRGKNPRVLRIPDFESMATVPDDSNYTAFPCSLLKGGDVKSTSPPTRLIIDDAMTVSLSACAYAPISHRPQSEVTLYGKYSPISGAGRGRR</sequence>
<dbReference type="Proteomes" id="UP000299102">
    <property type="component" value="Unassembled WGS sequence"/>
</dbReference>
<comment type="caution">
    <text evidence="1">The sequence shown here is derived from an EMBL/GenBank/DDBJ whole genome shotgun (WGS) entry which is preliminary data.</text>
</comment>
<organism evidence="1 2">
    <name type="scientific">Eumeta variegata</name>
    <name type="common">Bagworm moth</name>
    <name type="synonym">Eumeta japonica</name>
    <dbReference type="NCBI Taxonomy" id="151549"/>
    <lineage>
        <taxon>Eukaryota</taxon>
        <taxon>Metazoa</taxon>
        <taxon>Ecdysozoa</taxon>
        <taxon>Arthropoda</taxon>
        <taxon>Hexapoda</taxon>
        <taxon>Insecta</taxon>
        <taxon>Pterygota</taxon>
        <taxon>Neoptera</taxon>
        <taxon>Endopterygota</taxon>
        <taxon>Lepidoptera</taxon>
        <taxon>Glossata</taxon>
        <taxon>Ditrysia</taxon>
        <taxon>Tineoidea</taxon>
        <taxon>Psychidae</taxon>
        <taxon>Oiketicinae</taxon>
        <taxon>Eumeta</taxon>
    </lineage>
</organism>
<name>A0A4C1X1V4_EUMVA</name>
<dbReference type="EMBL" id="BGZK01000705">
    <property type="protein sequence ID" value="GBP56952.1"/>
    <property type="molecule type" value="Genomic_DNA"/>
</dbReference>
<evidence type="ECO:0000313" key="1">
    <source>
        <dbReference type="EMBL" id="GBP56952.1"/>
    </source>
</evidence>
<dbReference type="AlphaFoldDB" id="A0A4C1X1V4"/>
<protein>
    <submittedName>
        <fullName evidence="1">Uncharacterized protein</fullName>
    </submittedName>
</protein>